<evidence type="ECO:0000313" key="22">
    <source>
        <dbReference type="EMBL" id="GER04107.1"/>
    </source>
</evidence>
<dbReference type="InterPro" id="IPR036641">
    <property type="entry name" value="HPT_dom_sf"/>
</dbReference>
<dbReference type="SUPFAM" id="SSF47226">
    <property type="entry name" value="Histidine-containing phosphotransfer domain, HPT domain"/>
    <property type="match status" value="1"/>
</dbReference>
<dbReference type="Pfam" id="PF01627">
    <property type="entry name" value="Hpt"/>
    <property type="match status" value="1"/>
</dbReference>
<gene>
    <name evidence="22" type="ORF">JCM17846_17890</name>
</gene>
<dbReference type="SMART" id="SM00388">
    <property type="entry name" value="HisKA"/>
    <property type="match status" value="1"/>
</dbReference>
<evidence type="ECO:0000256" key="2">
    <source>
        <dbReference type="ARBA" id="ARBA00004429"/>
    </source>
</evidence>
<dbReference type="Gene3D" id="1.10.287.130">
    <property type="match status" value="1"/>
</dbReference>
<dbReference type="PROSITE" id="PS50110">
    <property type="entry name" value="RESPONSE_REGULATORY"/>
    <property type="match status" value="1"/>
</dbReference>
<evidence type="ECO:0000256" key="6">
    <source>
        <dbReference type="ARBA" id="ARBA00022553"/>
    </source>
</evidence>
<dbReference type="EMBL" id="BKCN01000008">
    <property type="protein sequence ID" value="GER04107.1"/>
    <property type="molecule type" value="Genomic_DNA"/>
</dbReference>
<dbReference type="Pfam" id="PF02518">
    <property type="entry name" value="HATPase_c"/>
    <property type="match status" value="1"/>
</dbReference>
<evidence type="ECO:0000259" key="17">
    <source>
        <dbReference type="PROSITE" id="PS50109"/>
    </source>
</evidence>
<dbReference type="NCBIfam" id="TIGR00229">
    <property type="entry name" value="sensory_box"/>
    <property type="match status" value="1"/>
</dbReference>
<evidence type="ECO:0000256" key="14">
    <source>
        <dbReference type="PROSITE-ProRule" id="PRU00110"/>
    </source>
</evidence>
<dbReference type="PRINTS" id="PR00344">
    <property type="entry name" value="BCTRLSENSOR"/>
</dbReference>
<evidence type="ECO:0000256" key="15">
    <source>
        <dbReference type="PROSITE-ProRule" id="PRU00169"/>
    </source>
</evidence>
<dbReference type="Pfam" id="PF00072">
    <property type="entry name" value="Response_reg"/>
    <property type="match status" value="1"/>
</dbReference>
<dbReference type="Proteomes" id="UP000324996">
    <property type="component" value="Unassembled WGS sequence"/>
</dbReference>
<dbReference type="Gene3D" id="1.20.120.160">
    <property type="entry name" value="HPT domain"/>
    <property type="match status" value="1"/>
</dbReference>
<keyword evidence="6 15" id="KW-0597">Phosphoprotein</keyword>
<evidence type="ECO:0000256" key="4">
    <source>
        <dbReference type="ARBA" id="ARBA00022475"/>
    </source>
</evidence>
<keyword evidence="13" id="KW-0472">Membrane</keyword>
<feature type="domain" description="HPt" evidence="21">
    <location>
        <begin position="732"/>
        <end position="825"/>
    </location>
</feature>
<dbReference type="SMART" id="SM00448">
    <property type="entry name" value="REC"/>
    <property type="match status" value="1"/>
</dbReference>
<dbReference type="InterPro" id="IPR003594">
    <property type="entry name" value="HATPase_dom"/>
</dbReference>
<dbReference type="InterPro" id="IPR036890">
    <property type="entry name" value="HATPase_C_sf"/>
</dbReference>
<comment type="subcellular location">
    <subcellularLocation>
        <location evidence="2">Cell inner membrane</location>
        <topology evidence="2">Multi-pass membrane protein</topology>
    </subcellularLocation>
</comment>
<dbReference type="Gene3D" id="3.30.450.20">
    <property type="entry name" value="PAS domain"/>
    <property type="match status" value="1"/>
</dbReference>
<evidence type="ECO:0000256" key="16">
    <source>
        <dbReference type="SAM" id="Coils"/>
    </source>
</evidence>
<feature type="domain" description="PAC" evidence="20">
    <location>
        <begin position="245"/>
        <end position="295"/>
    </location>
</feature>
<dbReference type="PANTHER" id="PTHR43047:SF64">
    <property type="entry name" value="HISTIDINE KINASE CONTAINING CHEY-HOMOLOGOUS RECEIVER DOMAIN AND PAS DOMAIN-RELATED"/>
    <property type="match status" value="1"/>
</dbReference>
<dbReference type="InterPro" id="IPR000014">
    <property type="entry name" value="PAS"/>
</dbReference>
<feature type="modified residue" description="Phosphohistidine" evidence="14">
    <location>
        <position position="771"/>
    </location>
</feature>
<keyword evidence="12" id="KW-0902">Two-component regulatory system</keyword>
<dbReference type="SUPFAM" id="SSF55874">
    <property type="entry name" value="ATPase domain of HSP90 chaperone/DNA topoisomerase II/histidine kinase"/>
    <property type="match status" value="1"/>
</dbReference>
<dbReference type="CDD" id="cd16922">
    <property type="entry name" value="HATPase_EvgS-ArcB-TorS-like"/>
    <property type="match status" value="1"/>
</dbReference>
<feature type="domain" description="PAS" evidence="19">
    <location>
        <begin position="167"/>
        <end position="238"/>
    </location>
</feature>
<dbReference type="GO" id="GO:0005886">
    <property type="term" value="C:plasma membrane"/>
    <property type="evidence" value="ECO:0007669"/>
    <property type="project" value="UniProtKB-SubCell"/>
</dbReference>
<dbReference type="SUPFAM" id="SSF52172">
    <property type="entry name" value="CheY-like"/>
    <property type="match status" value="1"/>
</dbReference>
<sequence length="831" mass="91319">MLGIFWAVIAFLGTAFSRTIDQMLHAKANQTDLLERLQKNSDILKAALNAGYDDFIMFDPDDRLIIWNQSFASRAEPVIGPLETGLSFHSIIKRAARRHATHDPYGNENSWYAERMKRHEQLGKPFEIALAGMWLLVLEVRTHTGHLVVTHTDITDLKMREAQLRDQEAARSGIMHAALDGIITIDEGGRVIDYNHAASTIFGWEPLEIIGRPVFEKLVPPKARAAFAQELASITDHTPSRYIGQRIELTAQRHDGTPFPAELSLVSVKTARGALLTGFIRDISDRLESEDRLRTARDEAEAANRAKSDFLAAISHEIRTPMNGVLGALDLLLDTRLIKDRETLTPAQTRLASIARDASESLRGLLDDLLDYSRLEQGQLDLKPADFCPIAIARSCCDAYALQCETQGVPITLSIDERVPTVLRGDSARLRQILMNLLSNALKFTTHGHIDMHLEKRAGSADFHVIRFGVKDSGIGIPDAFRAHIFSRFSQMDPANARLHGGSGLGLAIVRDLAALMGGLVDYESTPGKGSYFWCDLPFLAPDPAPQSDETSPKATPPPFARTLDTAGPDLLAGARLLVVDDSETNRLVASETLRRAGAVVMEAESGPDAIEIIKTTAIDLIIMDISMPQMDGIETMQRIRQLNGPKKPIIALTAQAGTDARAHFETLGFDGFLSKPFHREIFLQMVHRLLGDHQRFLSDQPIDDAATAEEDMPNNTALDLETLKILAADIGPARVNPLITTFIDEAENRRRTIKQARKSDDPGRISLQAHALKSAAANFGALALSAAAARLEAQAAHQDHAALDEAIQALDTALEQGVRLLHAYVQRPDN</sequence>
<comment type="caution">
    <text evidence="22">The sequence shown here is derived from an EMBL/GenBank/DDBJ whole genome shotgun (WGS) entry which is preliminary data.</text>
</comment>
<feature type="domain" description="Response regulatory" evidence="18">
    <location>
        <begin position="576"/>
        <end position="691"/>
    </location>
</feature>
<dbReference type="InterPro" id="IPR008207">
    <property type="entry name" value="Sig_transdc_His_kin_Hpt_dom"/>
</dbReference>
<keyword evidence="7" id="KW-0808">Transferase</keyword>
<dbReference type="InterPro" id="IPR036097">
    <property type="entry name" value="HisK_dim/P_sf"/>
</dbReference>
<evidence type="ECO:0000259" key="21">
    <source>
        <dbReference type="PROSITE" id="PS50894"/>
    </source>
</evidence>
<dbReference type="InterPro" id="IPR035965">
    <property type="entry name" value="PAS-like_dom_sf"/>
</dbReference>
<evidence type="ECO:0000256" key="9">
    <source>
        <dbReference type="ARBA" id="ARBA00022777"/>
    </source>
</evidence>
<evidence type="ECO:0000256" key="5">
    <source>
        <dbReference type="ARBA" id="ARBA00022519"/>
    </source>
</evidence>
<keyword evidence="11" id="KW-1133">Transmembrane helix</keyword>
<evidence type="ECO:0000256" key="11">
    <source>
        <dbReference type="ARBA" id="ARBA00022989"/>
    </source>
</evidence>
<dbReference type="AlphaFoldDB" id="A0A5A7N821"/>
<evidence type="ECO:0000313" key="23">
    <source>
        <dbReference type="Proteomes" id="UP000324996"/>
    </source>
</evidence>
<keyword evidence="8" id="KW-0812">Transmembrane</keyword>
<keyword evidence="5" id="KW-0997">Cell inner membrane</keyword>
<keyword evidence="9" id="KW-0418">Kinase</keyword>
<dbReference type="SUPFAM" id="SSF47384">
    <property type="entry name" value="Homodimeric domain of signal transducing histidine kinase"/>
    <property type="match status" value="1"/>
</dbReference>
<keyword evidence="10" id="KW-0067">ATP-binding</keyword>
<keyword evidence="23" id="KW-1185">Reference proteome</keyword>
<dbReference type="FunFam" id="3.30.565.10:FF:000010">
    <property type="entry name" value="Sensor histidine kinase RcsC"/>
    <property type="match status" value="1"/>
</dbReference>
<keyword evidence="4" id="KW-1003">Cell membrane</keyword>
<dbReference type="CDD" id="cd17546">
    <property type="entry name" value="REC_hyHK_CKI1_RcsC-like"/>
    <property type="match status" value="1"/>
</dbReference>
<evidence type="ECO:0000256" key="13">
    <source>
        <dbReference type="ARBA" id="ARBA00023136"/>
    </source>
</evidence>
<dbReference type="SMART" id="SM00387">
    <property type="entry name" value="HATPase_c"/>
    <property type="match status" value="1"/>
</dbReference>
<dbReference type="Pfam" id="PF12860">
    <property type="entry name" value="PAS_7"/>
    <property type="match status" value="1"/>
</dbReference>
<dbReference type="InterPro" id="IPR001789">
    <property type="entry name" value="Sig_transdc_resp-reg_receiver"/>
</dbReference>
<dbReference type="Pfam" id="PF00512">
    <property type="entry name" value="HisKA"/>
    <property type="match status" value="1"/>
</dbReference>
<dbReference type="InterPro" id="IPR000700">
    <property type="entry name" value="PAS-assoc_C"/>
</dbReference>
<dbReference type="PROSITE" id="PS50109">
    <property type="entry name" value="HIS_KIN"/>
    <property type="match status" value="1"/>
</dbReference>
<dbReference type="PROSITE" id="PS50894">
    <property type="entry name" value="HPT"/>
    <property type="match status" value="1"/>
</dbReference>
<dbReference type="SMART" id="SM00091">
    <property type="entry name" value="PAS"/>
    <property type="match status" value="1"/>
</dbReference>
<dbReference type="GO" id="GO:0000155">
    <property type="term" value="F:phosphorelay sensor kinase activity"/>
    <property type="evidence" value="ECO:0007669"/>
    <property type="project" value="InterPro"/>
</dbReference>
<dbReference type="CDD" id="cd00082">
    <property type="entry name" value="HisKA"/>
    <property type="match status" value="1"/>
</dbReference>
<keyword evidence="10" id="KW-0547">Nucleotide-binding</keyword>
<evidence type="ECO:0000256" key="12">
    <source>
        <dbReference type="ARBA" id="ARBA00023012"/>
    </source>
</evidence>
<evidence type="ECO:0000256" key="10">
    <source>
        <dbReference type="ARBA" id="ARBA00022840"/>
    </source>
</evidence>
<feature type="modified residue" description="4-aspartylphosphate" evidence="15">
    <location>
        <position position="625"/>
    </location>
</feature>
<dbReference type="InterPro" id="IPR011006">
    <property type="entry name" value="CheY-like_superfamily"/>
</dbReference>
<evidence type="ECO:0000256" key="7">
    <source>
        <dbReference type="ARBA" id="ARBA00022679"/>
    </source>
</evidence>
<keyword evidence="16" id="KW-0175">Coiled coil</keyword>
<dbReference type="Gene3D" id="3.30.565.10">
    <property type="entry name" value="Histidine kinase-like ATPase, C-terminal domain"/>
    <property type="match status" value="1"/>
</dbReference>
<dbReference type="EC" id="2.7.13.3" evidence="3"/>
<evidence type="ECO:0000259" key="20">
    <source>
        <dbReference type="PROSITE" id="PS50113"/>
    </source>
</evidence>
<protein>
    <recommendedName>
        <fullName evidence="3">histidine kinase</fullName>
        <ecNumber evidence="3">2.7.13.3</ecNumber>
    </recommendedName>
</protein>
<dbReference type="InterPro" id="IPR003661">
    <property type="entry name" value="HisK_dim/P_dom"/>
</dbReference>
<feature type="domain" description="Histidine kinase" evidence="17">
    <location>
        <begin position="313"/>
        <end position="541"/>
    </location>
</feature>
<name>A0A5A7N821_9PROT</name>
<evidence type="ECO:0000259" key="18">
    <source>
        <dbReference type="PROSITE" id="PS50110"/>
    </source>
</evidence>
<dbReference type="Gene3D" id="3.40.50.2300">
    <property type="match status" value="1"/>
</dbReference>
<dbReference type="SUPFAM" id="SSF55785">
    <property type="entry name" value="PYP-like sensor domain (PAS domain)"/>
    <property type="match status" value="1"/>
</dbReference>
<dbReference type="CDD" id="cd00130">
    <property type="entry name" value="PAS"/>
    <property type="match status" value="1"/>
</dbReference>
<comment type="catalytic activity">
    <reaction evidence="1">
        <text>ATP + protein L-histidine = ADP + protein N-phospho-L-histidine.</text>
        <dbReference type="EC" id="2.7.13.3"/>
    </reaction>
</comment>
<organism evidence="22 23">
    <name type="scientific">Iodidimonas nitroreducens</name>
    <dbReference type="NCBI Taxonomy" id="1236968"/>
    <lineage>
        <taxon>Bacteria</taxon>
        <taxon>Pseudomonadati</taxon>
        <taxon>Pseudomonadota</taxon>
        <taxon>Alphaproteobacteria</taxon>
        <taxon>Iodidimonadales</taxon>
        <taxon>Iodidimonadaceae</taxon>
        <taxon>Iodidimonas</taxon>
    </lineage>
</organism>
<reference evidence="22 23" key="1">
    <citation type="submission" date="2019-09" db="EMBL/GenBank/DDBJ databases">
        <title>NBRP : Genome information of microbial organism related human and environment.</title>
        <authorList>
            <person name="Hattori M."/>
            <person name="Oshima K."/>
            <person name="Inaba H."/>
            <person name="Suda W."/>
            <person name="Sakamoto M."/>
            <person name="Iino T."/>
            <person name="Kitahara M."/>
            <person name="Oshida Y."/>
            <person name="Iida T."/>
            <person name="Kudo T."/>
            <person name="Itoh T."/>
            <person name="Ohkuma M."/>
        </authorList>
    </citation>
    <scope>NUCLEOTIDE SEQUENCE [LARGE SCALE GENOMIC DNA]</scope>
    <source>
        <strain evidence="22 23">Q-1</strain>
    </source>
</reference>
<dbReference type="PANTHER" id="PTHR43047">
    <property type="entry name" value="TWO-COMPONENT HISTIDINE PROTEIN KINASE"/>
    <property type="match status" value="1"/>
</dbReference>
<feature type="coiled-coil region" evidence="16">
    <location>
        <begin position="20"/>
        <end position="47"/>
    </location>
</feature>
<accession>A0A5A7N821</accession>
<evidence type="ECO:0000256" key="8">
    <source>
        <dbReference type="ARBA" id="ARBA00022692"/>
    </source>
</evidence>
<evidence type="ECO:0000256" key="1">
    <source>
        <dbReference type="ARBA" id="ARBA00000085"/>
    </source>
</evidence>
<dbReference type="InterPro" id="IPR004358">
    <property type="entry name" value="Sig_transdc_His_kin-like_C"/>
</dbReference>
<proteinExistence type="predicted"/>
<evidence type="ECO:0000259" key="19">
    <source>
        <dbReference type="PROSITE" id="PS50112"/>
    </source>
</evidence>
<dbReference type="Pfam" id="PF13426">
    <property type="entry name" value="PAS_9"/>
    <property type="match status" value="1"/>
</dbReference>
<dbReference type="PROSITE" id="PS50113">
    <property type="entry name" value="PAC"/>
    <property type="match status" value="1"/>
</dbReference>
<evidence type="ECO:0000256" key="3">
    <source>
        <dbReference type="ARBA" id="ARBA00012438"/>
    </source>
</evidence>
<dbReference type="RefSeq" id="WP_150007055.1">
    <property type="nucleotide sequence ID" value="NZ_BKCN01000008.1"/>
</dbReference>
<dbReference type="PROSITE" id="PS50112">
    <property type="entry name" value="PAS"/>
    <property type="match status" value="1"/>
</dbReference>
<dbReference type="InterPro" id="IPR005467">
    <property type="entry name" value="His_kinase_dom"/>
</dbReference>